<protein>
    <submittedName>
        <fullName evidence="1">Uncharacterized protein</fullName>
    </submittedName>
</protein>
<accession>A0A1Y2IG14</accession>
<keyword evidence="2" id="KW-1185">Reference proteome</keyword>
<name>A0A1Y2IG14_TRAC3</name>
<dbReference type="AlphaFoldDB" id="A0A1Y2IG14"/>
<organism evidence="1 2">
    <name type="scientific">Trametes coccinea (strain BRFM310)</name>
    <name type="common">Pycnoporus coccineus</name>
    <dbReference type="NCBI Taxonomy" id="1353009"/>
    <lineage>
        <taxon>Eukaryota</taxon>
        <taxon>Fungi</taxon>
        <taxon>Dikarya</taxon>
        <taxon>Basidiomycota</taxon>
        <taxon>Agaricomycotina</taxon>
        <taxon>Agaricomycetes</taxon>
        <taxon>Polyporales</taxon>
        <taxon>Polyporaceae</taxon>
        <taxon>Trametes</taxon>
    </lineage>
</organism>
<gene>
    <name evidence="1" type="ORF">PYCCODRAFT_1437777</name>
</gene>
<dbReference type="Proteomes" id="UP000193067">
    <property type="component" value="Unassembled WGS sequence"/>
</dbReference>
<evidence type="ECO:0000313" key="2">
    <source>
        <dbReference type="Proteomes" id="UP000193067"/>
    </source>
</evidence>
<proteinExistence type="predicted"/>
<reference evidence="1 2" key="1">
    <citation type="journal article" date="2015" name="Biotechnol. Biofuels">
        <title>Enhanced degradation of softwood versus hardwood by the white-rot fungus Pycnoporus coccineus.</title>
        <authorList>
            <person name="Couturier M."/>
            <person name="Navarro D."/>
            <person name="Chevret D."/>
            <person name="Henrissat B."/>
            <person name="Piumi F."/>
            <person name="Ruiz-Duenas F.J."/>
            <person name="Martinez A.T."/>
            <person name="Grigoriev I.V."/>
            <person name="Riley R."/>
            <person name="Lipzen A."/>
            <person name="Berrin J.G."/>
            <person name="Master E.R."/>
            <person name="Rosso M.N."/>
        </authorList>
    </citation>
    <scope>NUCLEOTIDE SEQUENCE [LARGE SCALE GENOMIC DNA]</scope>
    <source>
        <strain evidence="1 2">BRFM310</strain>
    </source>
</reference>
<evidence type="ECO:0000313" key="1">
    <source>
        <dbReference type="EMBL" id="OSD00027.1"/>
    </source>
</evidence>
<dbReference type="EMBL" id="KZ084122">
    <property type="protein sequence ID" value="OSD00027.1"/>
    <property type="molecule type" value="Genomic_DNA"/>
</dbReference>
<sequence>MRNRQRLWLRPVWKSRLSLEAPVHGRVESSHVRRLFCAGITPGVCFIGSTAKPCTGVEDRRRVVSADVFRMIGGVQRRLVDKPPGRVRSRGVDSIWIAENRARYGNMDSGLTAYFADAECRRQVWSFWTDPSEVSWEVCEFGFEAANGYLRSGGCCVCGRDHGAEQKRRGG</sequence>